<dbReference type="SMART" id="SM00326">
    <property type="entry name" value="SH3"/>
    <property type="match status" value="1"/>
</dbReference>
<accession>D8QD27</accession>
<evidence type="ECO:0000256" key="3">
    <source>
        <dbReference type="SAM" id="MobiDB-lite"/>
    </source>
</evidence>
<dbReference type="FunCoup" id="D8QD27">
    <property type="interactions" value="9"/>
</dbReference>
<dbReference type="RefSeq" id="XP_003029532.1">
    <property type="nucleotide sequence ID" value="XM_003029486.1"/>
</dbReference>
<reference evidence="7 8" key="1">
    <citation type="journal article" date="2010" name="Nat. Biotechnol.">
        <title>Genome sequence of the model mushroom Schizophyllum commune.</title>
        <authorList>
            <person name="Ohm R.A."/>
            <person name="de Jong J.F."/>
            <person name="Lugones L.G."/>
            <person name="Aerts A."/>
            <person name="Kothe E."/>
            <person name="Stajich J.E."/>
            <person name="de Vries R.P."/>
            <person name="Record E."/>
            <person name="Levasseur A."/>
            <person name="Baker S.E."/>
            <person name="Bartholomew K.A."/>
            <person name="Coutinho P.M."/>
            <person name="Erdmann S."/>
            <person name="Fowler T.J."/>
            <person name="Gathman A.C."/>
            <person name="Lombard V."/>
            <person name="Henrissat B."/>
            <person name="Knabe N."/>
            <person name="Kuees U."/>
            <person name="Lilly W.W."/>
            <person name="Lindquist E."/>
            <person name="Lucas S."/>
            <person name="Magnuson J.K."/>
            <person name="Piumi F."/>
            <person name="Raudaskoski M."/>
            <person name="Salamov A."/>
            <person name="Schmutz J."/>
            <person name="Schwarze F.W.M.R."/>
            <person name="vanKuyk P.A."/>
            <person name="Horton J.S."/>
            <person name="Grigoriev I.V."/>
            <person name="Woesten H.A.B."/>
        </authorList>
    </citation>
    <scope>NUCLEOTIDE SEQUENCE [LARGE SCALE GENOMIC DNA]</scope>
    <source>
        <strain evidence="8">H4-8 / FGSC 9210</strain>
    </source>
</reference>
<feature type="compositionally biased region" description="Basic and acidic residues" evidence="3">
    <location>
        <begin position="1314"/>
        <end position="1327"/>
    </location>
</feature>
<dbReference type="InterPro" id="IPR048266">
    <property type="entry name" value="Rax2-like_second"/>
</dbReference>
<dbReference type="GO" id="GO:1902929">
    <property type="term" value="C:plasma membrane of growing cell tip"/>
    <property type="evidence" value="ECO:0007669"/>
    <property type="project" value="TreeGrafter"/>
</dbReference>
<evidence type="ECO:0000256" key="5">
    <source>
        <dbReference type="SAM" id="SignalP"/>
    </source>
</evidence>
<dbReference type="Pfam" id="PF12768">
    <property type="entry name" value="Rax2"/>
    <property type="match status" value="1"/>
</dbReference>
<dbReference type="SUPFAM" id="SSF117281">
    <property type="entry name" value="Kelch motif"/>
    <property type="match status" value="1"/>
</dbReference>
<evidence type="ECO:0000256" key="1">
    <source>
        <dbReference type="ARBA" id="ARBA00022443"/>
    </source>
</evidence>
<feature type="region of interest" description="Disordered" evidence="3">
    <location>
        <begin position="818"/>
        <end position="849"/>
    </location>
</feature>
<keyword evidence="8" id="KW-1185">Reference proteome</keyword>
<dbReference type="VEuPathDB" id="FungiDB:SCHCODRAFT_02586776"/>
<dbReference type="SUPFAM" id="SSF50044">
    <property type="entry name" value="SH3-domain"/>
    <property type="match status" value="1"/>
</dbReference>
<evidence type="ECO:0000256" key="2">
    <source>
        <dbReference type="PROSITE-ProRule" id="PRU00192"/>
    </source>
</evidence>
<evidence type="ECO:0000313" key="7">
    <source>
        <dbReference type="EMBL" id="EFI94629.1"/>
    </source>
</evidence>
<organism evidence="8">
    <name type="scientific">Schizophyllum commune (strain H4-8 / FGSC 9210)</name>
    <name type="common">Split gill fungus</name>
    <dbReference type="NCBI Taxonomy" id="578458"/>
    <lineage>
        <taxon>Eukaryota</taxon>
        <taxon>Fungi</taxon>
        <taxon>Dikarya</taxon>
        <taxon>Basidiomycota</taxon>
        <taxon>Agaricomycotina</taxon>
        <taxon>Agaricomycetes</taxon>
        <taxon>Agaricomycetidae</taxon>
        <taxon>Agaricales</taxon>
        <taxon>Schizophyllaceae</taxon>
        <taxon>Schizophyllum</taxon>
    </lineage>
</organism>
<dbReference type="Gene3D" id="2.30.30.40">
    <property type="entry name" value="SH3 Domains"/>
    <property type="match status" value="1"/>
</dbReference>
<evidence type="ECO:0000259" key="6">
    <source>
        <dbReference type="PROSITE" id="PS50002"/>
    </source>
</evidence>
<dbReference type="InterPro" id="IPR001452">
    <property type="entry name" value="SH3_domain"/>
</dbReference>
<dbReference type="STRING" id="578458.D8QD27"/>
<dbReference type="Pfam" id="PF20842">
    <property type="entry name" value="Rax2_2"/>
    <property type="match status" value="1"/>
</dbReference>
<dbReference type="Gene3D" id="2.120.10.80">
    <property type="entry name" value="Kelch-type beta propeller"/>
    <property type="match status" value="1"/>
</dbReference>
<dbReference type="Proteomes" id="UP000007431">
    <property type="component" value="Unassembled WGS sequence"/>
</dbReference>
<feature type="region of interest" description="Disordered" evidence="3">
    <location>
        <begin position="1304"/>
        <end position="1342"/>
    </location>
</feature>
<dbReference type="PROSITE" id="PS50002">
    <property type="entry name" value="SH3"/>
    <property type="match status" value="1"/>
</dbReference>
<dbReference type="PANTHER" id="PTHR31778:SF2">
    <property type="entry name" value="BUD SITE SELECTION PROTEIN RAX2"/>
    <property type="match status" value="1"/>
</dbReference>
<dbReference type="InterPro" id="IPR036028">
    <property type="entry name" value="SH3-like_dom_sf"/>
</dbReference>
<dbReference type="Pfam" id="PF20843">
    <property type="entry name" value="Rax2_3"/>
    <property type="match status" value="1"/>
</dbReference>
<feature type="transmembrane region" description="Helical" evidence="4">
    <location>
        <begin position="1233"/>
        <end position="1264"/>
    </location>
</feature>
<dbReference type="PANTHER" id="PTHR31778">
    <property type="entry name" value="BUD SITE SELECTION PROTEIN RAX2"/>
    <property type="match status" value="1"/>
</dbReference>
<feature type="chain" id="PRO_5003120836" description="SH3 domain-containing protein" evidence="5">
    <location>
        <begin position="23"/>
        <end position="1414"/>
    </location>
</feature>
<keyword evidence="5" id="KW-0732">Signal</keyword>
<keyword evidence="4" id="KW-1133">Transmembrane helix</keyword>
<dbReference type="InParanoid" id="D8QD27"/>
<protein>
    <recommendedName>
        <fullName evidence="6">SH3 domain-containing protein</fullName>
    </recommendedName>
</protein>
<dbReference type="InterPro" id="IPR024982">
    <property type="entry name" value="Rax2-like_C"/>
</dbReference>
<dbReference type="OrthoDB" id="2503993at2759"/>
<dbReference type="InterPro" id="IPR015915">
    <property type="entry name" value="Kelch-typ_b-propeller"/>
</dbReference>
<dbReference type="Pfam" id="PF00018">
    <property type="entry name" value="SH3_1"/>
    <property type="match status" value="1"/>
</dbReference>
<dbReference type="GeneID" id="9591358"/>
<dbReference type="KEGG" id="scm:SCHCO_02586776"/>
<dbReference type="HOGENOM" id="CLU_005863_1_0_1"/>
<evidence type="ECO:0000313" key="8">
    <source>
        <dbReference type="Proteomes" id="UP000007431"/>
    </source>
</evidence>
<evidence type="ECO:0000256" key="4">
    <source>
        <dbReference type="SAM" id="Phobius"/>
    </source>
</evidence>
<gene>
    <name evidence="7" type="ORF">SCHCODRAFT_78429</name>
</gene>
<feature type="domain" description="SH3" evidence="6">
    <location>
        <begin position="1357"/>
        <end position="1414"/>
    </location>
</feature>
<dbReference type="eggNOG" id="ENOG502QQZD">
    <property type="taxonomic scope" value="Eukaryota"/>
</dbReference>
<name>D8QD27_SCHCM</name>
<dbReference type="OMA" id="NMYTPGC"/>
<dbReference type="InterPro" id="IPR048265">
    <property type="entry name" value="Rax2-like_third"/>
</dbReference>
<dbReference type="EMBL" id="GL377309">
    <property type="protein sequence ID" value="EFI94629.1"/>
    <property type="molecule type" value="Genomic_DNA"/>
</dbReference>
<dbReference type="CDD" id="cd11856">
    <property type="entry name" value="SH3_p47phox_like"/>
    <property type="match status" value="1"/>
</dbReference>
<sequence>MSTTSPRLLALLLALHVSPSLAGVPLVDFERMGTVGLAGAFAGLSVFDDAPTYDEDAATLLSRSSDDGSLNRLGSTNEGGRISAGCALGDTFYFGGEFSSIEDVSASNVASYSGNSFSSLGDGGPDGAVDAVYCDKDNNRVWFGGSFTNPGRGVAIWDAGSNSWSQAPFNGLTGADAHVYSITTNSSKSSLFFAGSFIASFRGNGSSTPGTNNPNVPYSAGATPYSSSLVPVPLNNAEVGGSPSTTNSDYSDINAILCPAGDDGAGNTWLAADGNSALVTIRKYSSLSASGVRLGNTFLQGRGTTGFSVTTIPDNTVQTLQYLDPADNTNKTCSDTCPLSTDSSVLYQDFLFASGPQSITGVQITLSEWQGASAGLHILQILSSGAFASAAEDDNGQSCYAPGSSNSTSTGNWYAKVANTDISGTTQTVMVSDVDVGTSSSSGPSFTWDLYVSASGEYNMNLLVPGCTNFQNCDARTSVKVVVFPGLGMDPSVTTVSQTNTDDKQELIYSGPIVPSTDDFHTTVTLSLADSPEGNGANGQYELVADRVQLVLTSANITDDGSGSGNGTGSRGTKRSFGFLEWPLDDSTTGDATSTLDNSTETAADNLGFGIYSGVGGGSALTGSSDDAVVAVAHHADGIFVGGNFTLSSGNASGSANIVGFKNGALVGLSNNGVDGPVRALQLNGDQLYVGGSFKKNNNGGSTLNGIALYNVQDDSWTALGGGVDGTVTGLGIANDELVLVGDFTKLYPTSGSESAINAPGLATWDLQNGGWTNSGGLVVGSMTLVANGTDDSSHICAGNIAALQKYGATGMVMLKNGDENGPSVTPLGVQLSDDGSSSSSTSSSSTTKRYISQIKAHKKASSWLSKNPLHHLLRRQSSSLDPLPTPPTAAAPAVLAGVFWTNSSSSKEVAIIGGNFSFSDGSSSSQAIAIYDPESTTISALQGGQIDGTVRALLVDGDTLYIGGDFTLSDTDINGFAIYDLAAQSFHTKGQSPQSNSGSSGSVRSITKSSSKDNTIIVAGSFAKMGSLTCAGICMLDTESKQWNALGNGIQGEVASVAYGGDNQAVLIAGGSIAVDNNAVNVAQFVFENNTWTALGDGSLPGVVTAVEVNNGNSSSVFAAGVGSGSSTFLYFWNGASWSSVGSNLQDSESVAQLTMVPLQDTHDANGAIEPDRMLMVSGSLALADYGNTSSALFDGQAFVPYLVSSSSTGSQGIVAGLFRSLSTFDFTQHKFLAVGVVILISIAIAAGVVFLLALIGILWTLFSRRDDKVPASEIDEDDDGDSIHHRPSSLLEHINAATRNTIMGGATTPHSQYDEKGPSTHGHDGETDEQDPFAAGGYVRADTPSDAIHGMLAEEQSRPAHARYSFDGAGEGELQLSAGAEVEVLDDRDPAWWYARDPRSGQEGVVPAAYLY</sequence>
<proteinExistence type="predicted"/>
<keyword evidence="1 2" id="KW-0728">SH3 domain</keyword>
<feature type="compositionally biased region" description="Low complexity" evidence="3">
    <location>
        <begin position="837"/>
        <end position="848"/>
    </location>
</feature>
<keyword evidence="4" id="KW-0812">Transmembrane</keyword>
<feature type="signal peptide" evidence="5">
    <location>
        <begin position="1"/>
        <end position="22"/>
    </location>
</feature>
<keyword evidence="4" id="KW-0472">Membrane</keyword>